<dbReference type="Pfam" id="PF02458">
    <property type="entry name" value="Transferase"/>
    <property type="match status" value="1"/>
</dbReference>
<dbReference type="Proteomes" id="UP000807115">
    <property type="component" value="Chromosome 6"/>
</dbReference>
<name>A0A921UBN3_SORBI</name>
<dbReference type="EMBL" id="CM027685">
    <property type="protein sequence ID" value="KAG0525598.1"/>
    <property type="molecule type" value="Genomic_DNA"/>
</dbReference>
<dbReference type="Gramene" id="EES10710">
    <property type="protein sequence ID" value="EES10710"/>
    <property type="gene ID" value="SORBI_3006G062700"/>
</dbReference>
<accession>A0A921UBN3</accession>
<organism evidence="4 5">
    <name type="scientific">Sorghum bicolor</name>
    <name type="common">Sorghum</name>
    <name type="synonym">Sorghum vulgare</name>
    <dbReference type="NCBI Taxonomy" id="4558"/>
    <lineage>
        <taxon>Eukaryota</taxon>
        <taxon>Viridiplantae</taxon>
        <taxon>Streptophyta</taxon>
        <taxon>Embryophyta</taxon>
        <taxon>Tracheophyta</taxon>
        <taxon>Spermatophyta</taxon>
        <taxon>Magnoliopsida</taxon>
        <taxon>Liliopsida</taxon>
        <taxon>Poales</taxon>
        <taxon>Poaceae</taxon>
        <taxon>PACMAD clade</taxon>
        <taxon>Panicoideae</taxon>
        <taxon>Andropogonodae</taxon>
        <taxon>Andropogoneae</taxon>
        <taxon>Sorghinae</taxon>
        <taxon>Sorghum</taxon>
    </lineage>
</organism>
<dbReference type="InterPro" id="IPR050317">
    <property type="entry name" value="Plant_Fungal_Acyltransferase"/>
</dbReference>
<evidence type="ECO:0000256" key="2">
    <source>
        <dbReference type="ARBA" id="ARBA00022679"/>
    </source>
</evidence>
<evidence type="ECO:0000256" key="3">
    <source>
        <dbReference type="ARBA" id="ARBA00023315"/>
    </source>
</evidence>
<sequence length="458" mass="49952">MEVKVMSSRLVKPSYPPGVPQPDTTEHVPCSVFDKITYHIQMAIIYAFSPPVPSIADIEHGLAAVLGVYRAFAGQVRPGPADGELGVLLNDHGARLIEASVDARLADVAPAKPSPDVQLLHPGLHDAEIEEVVQVQLTRFGCGSLMVGFTANHAVADGRATSNFLVAWGRTVRGVPIGLPPPLHHHPGLFRLRDPPRFEFEHRGVEFHDRRPTPTTPAAASSFLTAAHGETKTTRHDIVIHKAHFTKEFIAALRAKASEGRRHHHHHFSRFETIVGHVWRAMTRARGLGDGGGDPCQASAIRLSVDGRPRLGVPEAYFGNLVLWAFPRTTVGNLLTQPLTHAAQVIHDAVKQVDDAYFQSFVDFASSGVVEEEGLETTAVLTRDVLCPDLDVDSWLTFPFQELDLGTGGPSYFMPPYIPTEGMFFLVPSCLGDGSVDAFVPVFKHSLEAFKQCCCSVE</sequence>
<evidence type="ECO:0000313" key="5">
    <source>
        <dbReference type="Proteomes" id="UP000807115"/>
    </source>
</evidence>
<gene>
    <name evidence="4" type="ORF">BDA96_06G069800</name>
</gene>
<dbReference type="Gene3D" id="3.30.559.10">
    <property type="entry name" value="Chloramphenicol acetyltransferase-like domain"/>
    <property type="match status" value="2"/>
</dbReference>
<dbReference type="KEGG" id="sbi:8075237"/>
<dbReference type="PANTHER" id="PTHR31642:SF140">
    <property type="entry name" value="PUTRESCINE HYDROXYCINNAMOYLTRANSFERASE"/>
    <property type="match status" value="1"/>
</dbReference>
<comment type="similarity">
    <text evidence="1">Belongs to the plant acyltransferase family.</text>
</comment>
<dbReference type="PANTHER" id="PTHR31642">
    <property type="entry name" value="TRICHOTHECENE 3-O-ACETYLTRANSFERASE"/>
    <property type="match status" value="1"/>
</dbReference>
<evidence type="ECO:0000313" key="4">
    <source>
        <dbReference type="EMBL" id="KAG0525598.1"/>
    </source>
</evidence>
<reference evidence="4" key="2">
    <citation type="submission" date="2020-10" db="EMBL/GenBank/DDBJ databases">
        <authorList>
            <person name="Cooper E.A."/>
            <person name="Brenton Z.W."/>
            <person name="Flinn B.S."/>
            <person name="Jenkins J."/>
            <person name="Shu S."/>
            <person name="Flowers D."/>
            <person name="Luo F."/>
            <person name="Wang Y."/>
            <person name="Xia P."/>
            <person name="Barry K."/>
            <person name="Daum C."/>
            <person name="Lipzen A."/>
            <person name="Yoshinaga Y."/>
            <person name="Schmutz J."/>
            <person name="Saski C."/>
            <person name="Vermerris W."/>
            <person name="Kresovich S."/>
        </authorList>
    </citation>
    <scope>NUCLEOTIDE SEQUENCE</scope>
</reference>
<dbReference type="OrthoDB" id="1862401at2759"/>
<dbReference type="AlphaFoldDB" id="A0A921UBN3"/>
<proteinExistence type="inferred from homology"/>
<dbReference type="GO" id="GO:0016747">
    <property type="term" value="F:acyltransferase activity, transferring groups other than amino-acyl groups"/>
    <property type="evidence" value="ECO:0007669"/>
    <property type="project" value="UniProtKB-ARBA"/>
</dbReference>
<reference evidence="4" key="1">
    <citation type="journal article" date="2019" name="BMC Genomics">
        <title>A new reference genome for Sorghum bicolor reveals high levels of sequence similarity between sweet and grain genotypes: implications for the genetics of sugar metabolism.</title>
        <authorList>
            <person name="Cooper E.A."/>
            <person name="Brenton Z.W."/>
            <person name="Flinn B.S."/>
            <person name="Jenkins J."/>
            <person name="Shu S."/>
            <person name="Flowers D."/>
            <person name="Luo F."/>
            <person name="Wang Y."/>
            <person name="Xia P."/>
            <person name="Barry K."/>
            <person name="Daum C."/>
            <person name="Lipzen A."/>
            <person name="Yoshinaga Y."/>
            <person name="Schmutz J."/>
            <person name="Saski C."/>
            <person name="Vermerris W."/>
            <person name="Kresovich S."/>
        </authorList>
    </citation>
    <scope>NUCLEOTIDE SEQUENCE</scope>
</reference>
<protein>
    <submittedName>
        <fullName evidence="4">Uncharacterized protein</fullName>
    </submittedName>
</protein>
<comment type="caution">
    <text evidence="4">The sequence shown here is derived from an EMBL/GenBank/DDBJ whole genome shotgun (WGS) entry which is preliminary data.</text>
</comment>
<dbReference type="InterPro" id="IPR023213">
    <property type="entry name" value="CAT-like_dom_sf"/>
</dbReference>
<dbReference type="FunFam" id="3.30.559.10:FF:000008">
    <property type="entry name" value="Tryptamine hydroxycinnamoyl transferase"/>
    <property type="match status" value="1"/>
</dbReference>
<keyword evidence="3" id="KW-0012">Acyltransferase</keyword>
<evidence type="ECO:0000256" key="1">
    <source>
        <dbReference type="ARBA" id="ARBA00009861"/>
    </source>
</evidence>
<dbReference type="OMA" id="GGPSYFM"/>
<keyword evidence="2" id="KW-0808">Transferase</keyword>